<sequence>MRICDVMPPQVRDFTDTTHRFKLVTADFVSVKATITQEENHTTIVRMEGLDKHLARVRHLRTDVVHQTPALPWSRLIPIATTIELPDFQSEREATRGVDDVPNFEQLREPHSAPDHSEDFLHETSMTPSAFDTAVRQFKEAASFRIT</sequence>
<dbReference type="AlphaFoldDB" id="A0A2P5FC46"/>
<keyword evidence="2" id="KW-1185">Reference proteome</keyword>
<dbReference type="EMBL" id="JXTC01000045">
    <property type="protein sequence ID" value="PON95345.1"/>
    <property type="molecule type" value="Genomic_DNA"/>
</dbReference>
<reference evidence="2" key="1">
    <citation type="submission" date="2016-06" db="EMBL/GenBank/DDBJ databases">
        <title>Parallel loss of symbiosis genes in relatives of nitrogen-fixing non-legume Parasponia.</title>
        <authorList>
            <person name="Van Velzen R."/>
            <person name="Holmer R."/>
            <person name="Bu F."/>
            <person name="Rutten L."/>
            <person name="Van Zeijl A."/>
            <person name="Liu W."/>
            <person name="Santuari L."/>
            <person name="Cao Q."/>
            <person name="Sharma T."/>
            <person name="Shen D."/>
            <person name="Roswanjaya Y."/>
            <person name="Wardhani T."/>
            <person name="Kalhor M.S."/>
            <person name="Jansen J."/>
            <person name="Van den Hoogen J."/>
            <person name="Gungor B."/>
            <person name="Hartog M."/>
            <person name="Hontelez J."/>
            <person name="Verver J."/>
            <person name="Yang W.-C."/>
            <person name="Schijlen E."/>
            <person name="Repin R."/>
            <person name="Schilthuizen M."/>
            <person name="Schranz E."/>
            <person name="Heidstra R."/>
            <person name="Miyata K."/>
            <person name="Fedorova E."/>
            <person name="Kohlen W."/>
            <person name="Bisseling T."/>
            <person name="Smit S."/>
            <person name="Geurts R."/>
        </authorList>
    </citation>
    <scope>NUCLEOTIDE SEQUENCE [LARGE SCALE GENOMIC DNA]</scope>
    <source>
        <strain evidence="2">cv. RG33-2</strain>
    </source>
</reference>
<evidence type="ECO:0000313" key="1">
    <source>
        <dbReference type="EMBL" id="PON95345.1"/>
    </source>
</evidence>
<gene>
    <name evidence="1" type="ORF">TorRG33x02_088670</name>
</gene>
<organism evidence="1 2">
    <name type="scientific">Trema orientale</name>
    <name type="common">Charcoal tree</name>
    <name type="synonym">Celtis orientalis</name>
    <dbReference type="NCBI Taxonomy" id="63057"/>
    <lineage>
        <taxon>Eukaryota</taxon>
        <taxon>Viridiplantae</taxon>
        <taxon>Streptophyta</taxon>
        <taxon>Embryophyta</taxon>
        <taxon>Tracheophyta</taxon>
        <taxon>Spermatophyta</taxon>
        <taxon>Magnoliopsida</taxon>
        <taxon>eudicotyledons</taxon>
        <taxon>Gunneridae</taxon>
        <taxon>Pentapetalae</taxon>
        <taxon>rosids</taxon>
        <taxon>fabids</taxon>
        <taxon>Rosales</taxon>
        <taxon>Cannabaceae</taxon>
        <taxon>Trema</taxon>
    </lineage>
</organism>
<dbReference type="InParanoid" id="A0A2P5FC46"/>
<accession>A0A2P5FC46</accession>
<protein>
    <submittedName>
        <fullName evidence="1">Uncharacterized protein</fullName>
    </submittedName>
</protein>
<name>A0A2P5FC46_TREOI</name>
<proteinExistence type="predicted"/>
<dbReference type="Proteomes" id="UP000237000">
    <property type="component" value="Unassembled WGS sequence"/>
</dbReference>
<dbReference type="OrthoDB" id="10365875at2759"/>
<comment type="caution">
    <text evidence="1">The sequence shown here is derived from an EMBL/GenBank/DDBJ whole genome shotgun (WGS) entry which is preliminary data.</text>
</comment>
<evidence type="ECO:0000313" key="2">
    <source>
        <dbReference type="Proteomes" id="UP000237000"/>
    </source>
</evidence>